<feature type="region of interest" description="Disordered" evidence="8">
    <location>
        <begin position="223"/>
        <end position="253"/>
    </location>
</feature>
<name>A0A1H9EM50_9RHOB</name>
<dbReference type="InterPro" id="IPR022636">
    <property type="entry name" value="S-AdoMet_synthetase_sfam"/>
</dbReference>
<dbReference type="OrthoDB" id="9801686at2"/>
<feature type="domain" description="S-adenosylmethionine synthetase N-terminal" evidence="9">
    <location>
        <begin position="4"/>
        <end position="81"/>
    </location>
</feature>
<evidence type="ECO:0000313" key="13">
    <source>
        <dbReference type="Proteomes" id="UP000198634"/>
    </source>
</evidence>
<keyword evidence="1" id="KW-0554">One-carbon metabolism</keyword>
<keyword evidence="3" id="KW-0479">Metal-binding</keyword>
<gene>
    <name evidence="12" type="ORF">SAMN04488092_105104</name>
</gene>
<evidence type="ECO:0000256" key="3">
    <source>
        <dbReference type="ARBA" id="ARBA00022723"/>
    </source>
</evidence>
<accession>A0A1H9EM50</accession>
<keyword evidence="2 12" id="KW-0808">Transferase</keyword>
<dbReference type="GO" id="GO:0005524">
    <property type="term" value="F:ATP binding"/>
    <property type="evidence" value="ECO:0007669"/>
    <property type="project" value="UniProtKB-KW"/>
</dbReference>
<feature type="domain" description="S-adenosylmethionine synthetase C-terminal" evidence="11">
    <location>
        <begin position="221"/>
        <end position="366"/>
    </location>
</feature>
<keyword evidence="6" id="KW-0460">Magnesium</keyword>
<evidence type="ECO:0000313" key="12">
    <source>
        <dbReference type="EMBL" id="SEQ26826.1"/>
    </source>
</evidence>
<evidence type="ECO:0000259" key="9">
    <source>
        <dbReference type="Pfam" id="PF00438"/>
    </source>
</evidence>
<evidence type="ECO:0000256" key="2">
    <source>
        <dbReference type="ARBA" id="ARBA00022679"/>
    </source>
</evidence>
<dbReference type="Gene3D" id="3.30.300.10">
    <property type="match status" value="3"/>
</dbReference>
<organism evidence="12 13">
    <name type="scientific">Thalassovita taeanensis</name>
    <dbReference type="NCBI Taxonomy" id="657014"/>
    <lineage>
        <taxon>Bacteria</taxon>
        <taxon>Pseudomonadati</taxon>
        <taxon>Pseudomonadota</taxon>
        <taxon>Alphaproteobacteria</taxon>
        <taxon>Rhodobacterales</taxon>
        <taxon>Roseobacteraceae</taxon>
        <taxon>Thalassovita</taxon>
    </lineage>
</organism>
<dbReference type="RefSeq" id="WP_090269572.1">
    <property type="nucleotide sequence ID" value="NZ_FOEP01000005.1"/>
</dbReference>
<dbReference type="Proteomes" id="UP000198634">
    <property type="component" value="Unassembled WGS sequence"/>
</dbReference>
<dbReference type="EMBL" id="FOEP01000005">
    <property type="protein sequence ID" value="SEQ26826.1"/>
    <property type="molecule type" value="Genomic_DNA"/>
</dbReference>
<evidence type="ECO:0000256" key="1">
    <source>
        <dbReference type="ARBA" id="ARBA00022563"/>
    </source>
</evidence>
<keyword evidence="4" id="KW-0547">Nucleotide-binding</keyword>
<evidence type="ECO:0000256" key="7">
    <source>
        <dbReference type="ARBA" id="ARBA00022958"/>
    </source>
</evidence>
<reference evidence="12 13" key="1">
    <citation type="submission" date="2016-10" db="EMBL/GenBank/DDBJ databases">
        <authorList>
            <person name="de Groot N.N."/>
        </authorList>
    </citation>
    <scope>NUCLEOTIDE SEQUENCE [LARGE SCALE GENOMIC DNA]</scope>
    <source>
        <strain evidence="12 13">DSM 22007</strain>
    </source>
</reference>
<sequence>MRDFVMTSESVTLGHPDKLCDQISDAVIDACLTADVGRNAVAECAVATGVVFLSVRGLPEPPCDLAALARRVIAEAGYDHAMGDGAGPTVMLDLATDGGAADARRGQMTTAFGFACDHTEQAIPLPIWAAHRLTRALDAARQEQRLTWLSPDAQAQVAVSFRNRIPVGLPGLAFAFGTTETVNPATIEAALHKEVITPAFAGGPIAPDPATRLVWHAIPGVAGPEAHSGQTGRKTADDTYGGYSRQSSAALSGKGPARIDRTAQYAARQAARLVLAAGLARECEVQLSYILGDEAPASIEVDTFGTGAAADEQISRRLASVLDFRVGAIAERMGLWTRPAAQGGRFYRDLATYGHMARDDIAAPWEDVTLASALA</sequence>
<dbReference type="Pfam" id="PF02773">
    <property type="entry name" value="S-AdoMet_synt_C"/>
    <property type="match status" value="1"/>
</dbReference>
<dbReference type="GO" id="GO:0046872">
    <property type="term" value="F:metal ion binding"/>
    <property type="evidence" value="ECO:0007669"/>
    <property type="project" value="UniProtKB-KW"/>
</dbReference>
<dbReference type="STRING" id="657014.SAMN04488092_105104"/>
<keyword evidence="5" id="KW-0067">ATP-binding</keyword>
<dbReference type="Pfam" id="PF00438">
    <property type="entry name" value="S-AdoMet_synt_N"/>
    <property type="match status" value="1"/>
</dbReference>
<dbReference type="AlphaFoldDB" id="A0A1H9EM50"/>
<evidence type="ECO:0000259" key="11">
    <source>
        <dbReference type="Pfam" id="PF02773"/>
    </source>
</evidence>
<keyword evidence="7" id="KW-0630">Potassium</keyword>
<dbReference type="GO" id="GO:0006730">
    <property type="term" value="P:one-carbon metabolic process"/>
    <property type="evidence" value="ECO:0007669"/>
    <property type="project" value="UniProtKB-KW"/>
</dbReference>
<proteinExistence type="predicted"/>
<dbReference type="PIRSF" id="PIRSF000497">
    <property type="entry name" value="MAT"/>
    <property type="match status" value="1"/>
</dbReference>
<dbReference type="InterPro" id="IPR022630">
    <property type="entry name" value="S-AdoMet_synt_C"/>
</dbReference>
<dbReference type="GO" id="GO:0006556">
    <property type="term" value="P:S-adenosylmethionine biosynthetic process"/>
    <property type="evidence" value="ECO:0007669"/>
    <property type="project" value="InterPro"/>
</dbReference>
<evidence type="ECO:0000259" key="10">
    <source>
        <dbReference type="Pfam" id="PF02772"/>
    </source>
</evidence>
<evidence type="ECO:0000256" key="4">
    <source>
        <dbReference type="ARBA" id="ARBA00022741"/>
    </source>
</evidence>
<dbReference type="GO" id="GO:0004478">
    <property type="term" value="F:methionine adenosyltransferase activity"/>
    <property type="evidence" value="ECO:0007669"/>
    <property type="project" value="InterPro"/>
</dbReference>
<dbReference type="InterPro" id="IPR002133">
    <property type="entry name" value="S-AdoMet_synthetase"/>
</dbReference>
<dbReference type="InterPro" id="IPR022628">
    <property type="entry name" value="S-AdoMet_synt_N"/>
</dbReference>
<protein>
    <submittedName>
        <fullName evidence="12">Methionine adenosyltransferase</fullName>
    </submittedName>
</protein>
<evidence type="ECO:0000256" key="5">
    <source>
        <dbReference type="ARBA" id="ARBA00022840"/>
    </source>
</evidence>
<dbReference type="InterPro" id="IPR022629">
    <property type="entry name" value="S-AdoMet_synt_central"/>
</dbReference>
<dbReference type="SUPFAM" id="SSF55973">
    <property type="entry name" value="S-adenosylmethionine synthetase"/>
    <property type="match status" value="3"/>
</dbReference>
<feature type="domain" description="S-adenosylmethionine synthetase central" evidence="10">
    <location>
        <begin position="108"/>
        <end position="200"/>
    </location>
</feature>
<dbReference type="PANTHER" id="PTHR11964">
    <property type="entry name" value="S-ADENOSYLMETHIONINE SYNTHETASE"/>
    <property type="match status" value="1"/>
</dbReference>
<keyword evidence="13" id="KW-1185">Reference proteome</keyword>
<evidence type="ECO:0000256" key="8">
    <source>
        <dbReference type="SAM" id="MobiDB-lite"/>
    </source>
</evidence>
<evidence type="ECO:0000256" key="6">
    <source>
        <dbReference type="ARBA" id="ARBA00022842"/>
    </source>
</evidence>
<dbReference type="Pfam" id="PF02772">
    <property type="entry name" value="S-AdoMet_synt_M"/>
    <property type="match status" value="1"/>
</dbReference>